<organism evidence="1">
    <name type="scientific">Enterobacter mori</name>
    <dbReference type="NCBI Taxonomy" id="539813"/>
    <lineage>
        <taxon>Bacteria</taxon>
        <taxon>Pseudomonadati</taxon>
        <taxon>Pseudomonadota</taxon>
        <taxon>Gammaproteobacteria</taxon>
        <taxon>Enterobacterales</taxon>
        <taxon>Enterobacteriaceae</taxon>
        <taxon>Enterobacter</taxon>
    </lineage>
</organism>
<sequence length="104" mass="11989">MNTYELIKDAILNKKQITAVYDGYYREMCPHALGTKNGKQQALFFQFGGESSKGKIDPSSSYNWRCLRLVDLENVQIRDGEWYTADNHSKAQTCVDQIDYEVNL</sequence>
<name>A0A7T0H1G4_9ENTR</name>
<protein>
    <recommendedName>
        <fullName evidence="2">WYL domain-containing protein</fullName>
    </recommendedName>
</protein>
<dbReference type="AlphaFoldDB" id="A0A7T0H1G4"/>
<evidence type="ECO:0000313" key="1">
    <source>
        <dbReference type="EMBL" id="QPK01061.1"/>
    </source>
</evidence>
<reference evidence="1" key="1">
    <citation type="submission" date="2020-09" db="EMBL/GenBank/DDBJ databases">
        <title>First Report of a novel Colistin-Resistant species of Enterobacter cloacae complex Producing MCR-5 isolated from hospital sewage water.</title>
        <authorList>
            <person name="Zhou K."/>
        </authorList>
    </citation>
    <scope>NUCLEOTIDE SEQUENCE [LARGE SCALE GENOMIC DNA]</scope>
    <source>
        <strain evidence="1">HSW1412</strain>
    </source>
</reference>
<gene>
    <name evidence="1" type="ORF">IDM36_02645</name>
</gene>
<proteinExistence type="predicted"/>
<accession>A0A7T0H1G4</accession>
<dbReference type="EMBL" id="CP061801">
    <property type="protein sequence ID" value="QPK01061.1"/>
    <property type="molecule type" value="Genomic_DNA"/>
</dbReference>
<evidence type="ECO:0008006" key="2">
    <source>
        <dbReference type="Google" id="ProtNLM"/>
    </source>
</evidence>